<comment type="caution">
    <text evidence="1">The sequence shown here is derived from an EMBL/GenBank/DDBJ whole genome shotgun (WGS) entry which is preliminary data.</text>
</comment>
<accession>A0A3A4KD16</accession>
<dbReference type="Proteomes" id="UP000266677">
    <property type="component" value="Unassembled WGS sequence"/>
</dbReference>
<protein>
    <submittedName>
        <fullName evidence="1">Uncharacterized protein</fullName>
    </submittedName>
</protein>
<sequence>MPMPEIGQVAARELYAAATEAGGADRFELSGDVAERLAAACDQLVRDLQQAKATGHLVTQVRGFPNLPTGQGLSRGFTAKGGQLLDLLTAFQETALLYKAAYLAAAQRLTAADAANSAALALIADHLEPS</sequence>
<dbReference type="OrthoDB" id="4554204at2"/>
<gene>
    <name evidence="1" type="ORF">D5S18_09900</name>
</gene>
<dbReference type="EMBL" id="QZFU01000016">
    <property type="protein sequence ID" value="RJO76591.1"/>
    <property type="molecule type" value="Genomic_DNA"/>
</dbReference>
<reference evidence="1 2" key="1">
    <citation type="submission" date="2018-09" db="EMBL/GenBank/DDBJ databases">
        <title>YIM PH21274 draft genome.</title>
        <authorList>
            <person name="Miao C."/>
        </authorList>
    </citation>
    <scope>NUCLEOTIDE SEQUENCE [LARGE SCALE GENOMIC DNA]</scope>
    <source>
        <strain evidence="1 2">YIM PH 21724</strain>
    </source>
</reference>
<keyword evidence="2" id="KW-1185">Reference proteome</keyword>
<dbReference type="AlphaFoldDB" id="A0A3A4KD16"/>
<proteinExistence type="predicted"/>
<evidence type="ECO:0000313" key="1">
    <source>
        <dbReference type="EMBL" id="RJO76591.1"/>
    </source>
</evidence>
<dbReference type="RefSeq" id="WP_120039514.1">
    <property type="nucleotide sequence ID" value="NZ_QZFU01000016.1"/>
</dbReference>
<name>A0A3A4KD16_9NOCA</name>
<evidence type="ECO:0000313" key="2">
    <source>
        <dbReference type="Proteomes" id="UP000266677"/>
    </source>
</evidence>
<organism evidence="1 2">
    <name type="scientific">Nocardia panacis</name>
    <dbReference type="NCBI Taxonomy" id="2340916"/>
    <lineage>
        <taxon>Bacteria</taxon>
        <taxon>Bacillati</taxon>
        <taxon>Actinomycetota</taxon>
        <taxon>Actinomycetes</taxon>
        <taxon>Mycobacteriales</taxon>
        <taxon>Nocardiaceae</taxon>
        <taxon>Nocardia</taxon>
    </lineage>
</organism>